<dbReference type="AlphaFoldDB" id="A0A7D5P4H5"/>
<sequence length="89" mass="10020">MTRTHDHHLATTDRWYCLDCDRRIGPDDRSRHVAADHRLRGIPAPVRPSSTAIRPVDDGETAIQRAGSAETAIRPVRATESRLARRPDD</sequence>
<protein>
    <submittedName>
        <fullName evidence="2">Uncharacterized protein</fullName>
    </submittedName>
</protein>
<dbReference type="GeneID" id="56077821"/>
<accession>A0A7D5P4H5</accession>
<proteinExistence type="predicted"/>
<dbReference type="EMBL" id="CP058910">
    <property type="protein sequence ID" value="QLH77258.1"/>
    <property type="molecule type" value="Genomic_DNA"/>
</dbReference>
<dbReference type="OrthoDB" id="350696at2157"/>
<reference evidence="2 3" key="1">
    <citation type="submission" date="2020-07" db="EMBL/GenBank/DDBJ databases">
        <title>Halosimplex pelagicum sp. nov. and Halosimplex rubrum sp. nov., isolated from salted brown alga Laminaria, and emended description of the genus Halosimplex.</title>
        <authorList>
            <person name="Cui H."/>
        </authorList>
    </citation>
    <scope>NUCLEOTIDE SEQUENCE [LARGE SCALE GENOMIC DNA]</scope>
    <source>
        <strain evidence="2 3">R27</strain>
    </source>
</reference>
<dbReference type="RefSeq" id="WP_179911187.1">
    <property type="nucleotide sequence ID" value="NZ_CP058910.1"/>
</dbReference>
<gene>
    <name evidence="2" type="ORF">HZS55_08120</name>
</gene>
<name>A0A7D5P4H5_9EURY</name>
<evidence type="ECO:0000313" key="2">
    <source>
        <dbReference type="EMBL" id="QLH77258.1"/>
    </source>
</evidence>
<organism evidence="2 3">
    <name type="scientific">Halosimplex rubrum</name>
    <dbReference type="NCBI Taxonomy" id="869889"/>
    <lineage>
        <taxon>Archaea</taxon>
        <taxon>Methanobacteriati</taxon>
        <taxon>Methanobacteriota</taxon>
        <taxon>Stenosarchaea group</taxon>
        <taxon>Halobacteria</taxon>
        <taxon>Halobacteriales</taxon>
        <taxon>Haloarculaceae</taxon>
        <taxon>Halosimplex</taxon>
    </lineage>
</organism>
<evidence type="ECO:0000313" key="3">
    <source>
        <dbReference type="Proteomes" id="UP000509667"/>
    </source>
</evidence>
<dbReference type="Proteomes" id="UP000509667">
    <property type="component" value="Chromosome"/>
</dbReference>
<evidence type="ECO:0000256" key="1">
    <source>
        <dbReference type="SAM" id="MobiDB-lite"/>
    </source>
</evidence>
<dbReference type="KEGG" id="hrr:HZS55_08120"/>
<feature type="compositionally biased region" description="Basic and acidic residues" evidence="1">
    <location>
        <begin position="77"/>
        <end position="89"/>
    </location>
</feature>
<feature type="region of interest" description="Disordered" evidence="1">
    <location>
        <begin position="66"/>
        <end position="89"/>
    </location>
</feature>
<keyword evidence="3" id="KW-1185">Reference proteome</keyword>